<dbReference type="Proteomes" id="UP000250790">
    <property type="component" value="Unassembled WGS sequence"/>
</dbReference>
<keyword evidence="1" id="KW-0732">Signal</keyword>
<feature type="chain" id="PRO_5016269713" description="Lipocalin-like domain-containing protein" evidence="1">
    <location>
        <begin position="24"/>
        <end position="140"/>
    </location>
</feature>
<evidence type="ECO:0008006" key="4">
    <source>
        <dbReference type="Google" id="ProtNLM"/>
    </source>
</evidence>
<keyword evidence="3" id="KW-1185">Reference proteome</keyword>
<organism evidence="2 3">
    <name type="scientific">Limnohabitans parvus II-B4</name>
    <dbReference type="NCBI Taxonomy" id="1293052"/>
    <lineage>
        <taxon>Bacteria</taxon>
        <taxon>Pseudomonadati</taxon>
        <taxon>Pseudomonadota</taxon>
        <taxon>Betaproteobacteria</taxon>
        <taxon>Burkholderiales</taxon>
        <taxon>Comamonadaceae</taxon>
        <taxon>Limnohabitans</taxon>
    </lineage>
</organism>
<dbReference type="RefSeq" id="WP_108312495.1">
    <property type="nucleotide sequence ID" value="NZ_NESN01000002.1"/>
</dbReference>
<feature type="signal peptide" evidence="1">
    <location>
        <begin position="1"/>
        <end position="23"/>
    </location>
</feature>
<evidence type="ECO:0000256" key="1">
    <source>
        <dbReference type="SAM" id="SignalP"/>
    </source>
</evidence>
<evidence type="ECO:0000313" key="2">
    <source>
        <dbReference type="EMBL" id="PUE54539.1"/>
    </source>
</evidence>
<accession>A0A315EBR4</accession>
<dbReference type="OrthoDB" id="8909437at2"/>
<proteinExistence type="predicted"/>
<reference evidence="2 3" key="1">
    <citation type="submission" date="2017-04" db="EMBL/GenBank/DDBJ databases">
        <title>Unexpected and diverse lifestyles within the genus Limnohabitans.</title>
        <authorList>
            <person name="Kasalicky V."/>
            <person name="Mehrshad M."/>
            <person name="Andrei S.-A."/>
            <person name="Salcher M."/>
            <person name="Kratochvilova H."/>
            <person name="Simek K."/>
            <person name="Ghai R."/>
        </authorList>
    </citation>
    <scope>NUCLEOTIDE SEQUENCE [LARGE SCALE GENOMIC DNA]</scope>
    <source>
        <strain evidence="2 3">II-B4</strain>
    </source>
</reference>
<dbReference type="EMBL" id="NESN01000002">
    <property type="protein sequence ID" value="PUE54539.1"/>
    <property type="molecule type" value="Genomic_DNA"/>
</dbReference>
<protein>
    <recommendedName>
        <fullName evidence="4">Lipocalin-like domain-containing protein</fullName>
    </recommendedName>
</protein>
<gene>
    <name evidence="2" type="ORF">B9Z37_08430</name>
</gene>
<comment type="caution">
    <text evidence="2">The sequence shown here is derived from an EMBL/GenBank/DDBJ whole genome shotgun (WGS) entry which is preliminary data.</text>
</comment>
<dbReference type="AlphaFoldDB" id="A0A315EBR4"/>
<sequence length="140" mass="15042">MNTPPTLARLSSLIALLTLSACQVLPTRPICPSGADLSAGMLQGEWIAQIASEAPWTLNLGPHPEHPGSLRGTLQRDHQAHAVVADLDDGEFTLEESHDGKRIAATWQGSLPAQGCGRQIEGQRSLAGQPSHHFLIFRKL</sequence>
<name>A0A315EBR4_9BURK</name>
<evidence type="ECO:0000313" key="3">
    <source>
        <dbReference type="Proteomes" id="UP000250790"/>
    </source>
</evidence>